<evidence type="ECO:0000256" key="8">
    <source>
        <dbReference type="ARBA" id="ARBA00022949"/>
    </source>
</evidence>
<keyword evidence="19" id="KW-1185">Reference proteome</keyword>
<keyword evidence="8" id="KW-0965">Cell junction</keyword>
<feature type="compositionally biased region" description="Polar residues" evidence="16">
    <location>
        <begin position="1177"/>
        <end position="1186"/>
    </location>
</feature>
<feature type="domain" description="PDZ" evidence="17">
    <location>
        <begin position="1271"/>
        <end position="1354"/>
    </location>
</feature>
<feature type="domain" description="PDZ" evidence="17">
    <location>
        <begin position="519"/>
        <end position="591"/>
    </location>
</feature>
<feature type="region of interest" description="Disordered" evidence="16">
    <location>
        <begin position="1170"/>
        <end position="1194"/>
    </location>
</feature>
<dbReference type="Proteomes" id="UP000028761">
    <property type="component" value="Chromosome 1"/>
</dbReference>
<evidence type="ECO:0000256" key="7">
    <source>
        <dbReference type="ARBA" id="ARBA00022737"/>
    </source>
</evidence>
<keyword evidence="4" id="KW-1003">Cell membrane</keyword>
<dbReference type="CDD" id="cd06669">
    <property type="entry name" value="PDZ5_MUPP1-like"/>
    <property type="match status" value="1"/>
</dbReference>
<evidence type="ECO:0000256" key="15">
    <source>
        <dbReference type="ARBA" id="ARBA00081298"/>
    </source>
</evidence>
<feature type="domain" description="PDZ" evidence="17">
    <location>
        <begin position="198"/>
        <end position="286"/>
    </location>
</feature>
<reference evidence="18 19" key="1">
    <citation type="submission" date="2012-03" db="EMBL/GenBank/DDBJ databases">
        <title>Whole Genome Assembly of Papio anubis.</title>
        <authorList>
            <person name="Liu Y.L."/>
            <person name="Abraham K.A."/>
            <person name="Akbar H.A."/>
            <person name="Ali S.A."/>
            <person name="Anosike U.A."/>
            <person name="Aqrawi P.A."/>
            <person name="Arias F.A."/>
            <person name="Attaway T.A."/>
            <person name="Awwad R.A."/>
            <person name="Babu C.B."/>
            <person name="Bandaranaike D.B."/>
            <person name="Battles P.B."/>
            <person name="Bell A.B."/>
            <person name="Beltran B.B."/>
            <person name="Berhane-Mersha D.B."/>
            <person name="Bess C.B."/>
            <person name="Bickham C.B."/>
            <person name="Bolden T.B."/>
            <person name="Carter K.C."/>
            <person name="Chau D.C."/>
            <person name="Chavez A.C."/>
            <person name="Clerc-Blankenburg K.C."/>
            <person name="Coyle M.C."/>
            <person name="Dao M.D."/>
            <person name="Davila M.L.D."/>
            <person name="Davy-Carroll L.D."/>
            <person name="Denson S.D."/>
            <person name="Dinh H.D."/>
            <person name="Fernandez S.F."/>
            <person name="Fernando P.F."/>
            <person name="Forbes L.F."/>
            <person name="Francis C.F."/>
            <person name="Francisco L.F."/>
            <person name="Fu Q.F."/>
            <person name="Garcia-Iii R.G."/>
            <person name="Garrett T.G."/>
            <person name="Gross S.G."/>
            <person name="Gubbala S.G."/>
            <person name="Hirani K.H."/>
            <person name="Hogues M.H."/>
            <person name="Hollins B.H."/>
            <person name="Jackson L.J."/>
            <person name="Javaid M.J."/>
            <person name="Jhangiani S.J."/>
            <person name="Johnson A.J."/>
            <person name="Johnson B.J."/>
            <person name="Jones J.J."/>
            <person name="Joshi V.J."/>
            <person name="Kalu J.K."/>
            <person name="Khan N.K."/>
            <person name="Korchina V.K."/>
            <person name="Kovar C.K."/>
            <person name="Lago L.L."/>
            <person name="Lara F.L."/>
            <person name="Le T.-K.L."/>
            <person name="Lee S.L."/>
            <person name="Legall-Iii F.L."/>
            <person name="Lemon S.L."/>
            <person name="Liu J.L."/>
            <person name="Liu Y.-S.L."/>
            <person name="Liyanage D.L."/>
            <person name="Lopez J.L."/>
            <person name="Lorensuhewa L.L."/>
            <person name="Mata R.M."/>
            <person name="Mathew T.M."/>
            <person name="Mercado C.M."/>
            <person name="Mercado I.M."/>
            <person name="Morales K.M."/>
            <person name="Morgan M.M."/>
            <person name="Munidasa M.M."/>
            <person name="Ngo D.N."/>
            <person name="Nguyen L.N."/>
            <person name="Nguyen T.N."/>
            <person name="Nguyen N.N."/>
            <person name="Obregon M.O."/>
            <person name="Okwuonu G.O."/>
            <person name="Ongeri F.O."/>
            <person name="Onwere C.O."/>
            <person name="Osifeso I.O."/>
            <person name="Parra A.P."/>
            <person name="Patil S.P."/>
            <person name="Perez A.P."/>
            <person name="Perez Y.P."/>
            <person name="Pham C.P."/>
            <person name="Pu L.-L.P."/>
            <person name="Puazo M.P."/>
            <person name="Quiroz J.Q."/>
            <person name="Rouhana J.R."/>
            <person name="Ruiz M.R."/>
            <person name="Ruiz S.-J.R."/>
            <person name="Saada N.S."/>
            <person name="Santibanez J.S."/>
            <person name="Scheel M.S."/>
            <person name="Schneider B.S."/>
            <person name="Simmons D.S."/>
            <person name="Sisson I.S."/>
            <person name="Tang L.-Y.T."/>
            <person name="Thornton R.T."/>
            <person name="Tisius J.T."/>
            <person name="Toledanes G.T."/>
            <person name="Trejos Z.T."/>
            <person name="Usmani K.U."/>
            <person name="Varghese R.V."/>
            <person name="Vattathil S.V."/>
            <person name="Vee V.V."/>
            <person name="Walker D.W."/>
            <person name="Weissenberger G.W."/>
            <person name="White C.W."/>
            <person name="Williams A.W."/>
            <person name="Woodworth J.W."/>
            <person name="Wright R.W."/>
            <person name="Zhu Y.Z."/>
            <person name="Han Y.H."/>
            <person name="Newsham I.N."/>
            <person name="Nazareth L.N."/>
            <person name="Worley K.W."/>
            <person name="Muzny D.M."/>
            <person name="Rogers J.R."/>
            <person name="Gibbs R.G."/>
        </authorList>
    </citation>
    <scope>NUCLEOTIDE SEQUENCE [LARGE SCALE GENOMIC DNA]</scope>
</reference>
<comment type="subcellular location">
    <subcellularLocation>
        <location evidence="10">Apical cell membrane</location>
        <topology evidence="10">Peripheral membrane protein</topology>
    </subcellularLocation>
    <subcellularLocation>
        <location evidence="1">Cell junction</location>
        <location evidence="1">Tight junction</location>
    </subcellularLocation>
    <subcellularLocation>
        <location evidence="2">Cytoplasm</location>
        <location evidence="2">Perinuclear region</location>
    </subcellularLocation>
</comment>
<dbReference type="FunFam" id="2.30.42.10:FF:000051">
    <property type="entry name" value="Multiple PDZ domain protein isoform X1"/>
    <property type="match status" value="1"/>
</dbReference>
<evidence type="ECO:0000256" key="3">
    <source>
        <dbReference type="ARBA" id="ARBA00022427"/>
    </source>
</evidence>
<evidence type="ECO:0000256" key="11">
    <source>
        <dbReference type="ARBA" id="ARBA00056700"/>
    </source>
</evidence>
<dbReference type="PROSITE" id="PS50106">
    <property type="entry name" value="PDZ"/>
    <property type="match status" value="9"/>
</dbReference>
<feature type="domain" description="PDZ" evidence="17">
    <location>
        <begin position="902"/>
        <end position="994"/>
    </location>
</feature>
<protein>
    <recommendedName>
        <fullName evidence="12">InaD-like protein</fullName>
    </recommendedName>
    <alternativeName>
        <fullName evidence="14">Channel-interacting PDZ domain-containing protein</fullName>
    </alternativeName>
    <alternativeName>
        <fullName evidence="13">Pals1-associated tight junction protein</fullName>
    </alternativeName>
    <alternativeName>
        <fullName evidence="15">Protein associated to tight junctions</fullName>
    </alternativeName>
</protein>
<dbReference type="InterPro" id="IPR001478">
    <property type="entry name" value="PDZ"/>
</dbReference>
<keyword evidence="7" id="KW-0677">Repeat</keyword>
<proteinExistence type="predicted"/>
<keyword evidence="6" id="KW-0597">Phosphoprotein</keyword>
<dbReference type="InterPro" id="IPR036034">
    <property type="entry name" value="PDZ_sf"/>
</dbReference>
<keyword evidence="9" id="KW-0472">Membrane</keyword>
<dbReference type="CDD" id="cd06668">
    <property type="entry name" value="PDZ4_MUPP1-like"/>
    <property type="match status" value="1"/>
</dbReference>
<accession>A0A8I5NEY9</accession>
<evidence type="ECO:0000256" key="14">
    <source>
        <dbReference type="ARBA" id="ARBA00076934"/>
    </source>
</evidence>
<evidence type="ECO:0000256" key="13">
    <source>
        <dbReference type="ARBA" id="ARBA00076734"/>
    </source>
</evidence>
<evidence type="ECO:0000256" key="1">
    <source>
        <dbReference type="ARBA" id="ARBA00004435"/>
    </source>
</evidence>
<evidence type="ECO:0000259" key="17">
    <source>
        <dbReference type="PROSITE" id="PS50106"/>
    </source>
</evidence>
<evidence type="ECO:0000256" key="10">
    <source>
        <dbReference type="ARBA" id="ARBA00037831"/>
    </source>
</evidence>
<feature type="domain" description="PDZ" evidence="17">
    <location>
        <begin position="1073"/>
        <end position="1156"/>
    </location>
</feature>
<dbReference type="FunFam" id="2.30.42.10:FF:000125">
    <property type="entry name" value="PATJ, crumbs cell polarity complex component"/>
    <property type="match status" value="1"/>
</dbReference>
<dbReference type="CDD" id="cd06674">
    <property type="entry name" value="PDZ11_MUPP1-PDZ9_PATJ-like"/>
    <property type="match status" value="1"/>
</dbReference>
<dbReference type="CDD" id="cd06791">
    <property type="entry name" value="PDZ3_MUPP1-like"/>
    <property type="match status" value="1"/>
</dbReference>
<dbReference type="PANTHER" id="PTHR19964">
    <property type="entry name" value="MULTIPLE PDZ DOMAIN PROTEIN"/>
    <property type="match status" value="1"/>
</dbReference>
<feature type="domain" description="PDZ" evidence="17">
    <location>
        <begin position="1510"/>
        <end position="1596"/>
    </location>
</feature>
<dbReference type="InterPro" id="IPR051342">
    <property type="entry name" value="PDZ_scaffold"/>
</dbReference>
<feature type="domain" description="PDZ" evidence="17">
    <location>
        <begin position="81"/>
        <end position="161"/>
    </location>
</feature>
<reference evidence="18" key="3">
    <citation type="submission" date="2025-09" db="UniProtKB">
        <authorList>
            <consortium name="Ensembl"/>
        </authorList>
    </citation>
    <scope>IDENTIFICATION</scope>
</reference>
<feature type="domain" description="PDZ" evidence="17">
    <location>
        <begin position="1367"/>
        <end position="1449"/>
    </location>
</feature>
<evidence type="ECO:0000256" key="6">
    <source>
        <dbReference type="ARBA" id="ARBA00022553"/>
    </source>
</evidence>
<dbReference type="FunFam" id="2.30.42.10:FF:000058">
    <property type="entry name" value="multiple PDZ domain protein isoform X1"/>
    <property type="match status" value="1"/>
</dbReference>
<evidence type="ECO:0000256" key="4">
    <source>
        <dbReference type="ARBA" id="ARBA00022475"/>
    </source>
</evidence>
<name>A0A8I5NEY9_PAPAN</name>
<evidence type="ECO:0000313" key="18">
    <source>
        <dbReference type="Ensembl" id="ENSPANP00000056015.1"/>
    </source>
</evidence>
<dbReference type="Gene3D" id="2.30.42.10">
    <property type="match status" value="9"/>
</dbReference>
<dbReference type="CDD" id="cd06671">
    <property type="entry name" value="PDZ7_MUPP1-PD6_PATJ-like"/>
    <property type="match status" value="1"/>
</dbReference>
<dbReference type="GO" id="GO:0048471">
    <property type="term" value="C:perinuclear region of cytoplasm"/>
    <property type="evidence" value="ECO:0007669"/>
    <property type="project" value="UniProtKB-SubCell"/>
</dbReference>
<comment type="function">
    <text evidence="11">Scaffolding protein that facilitates the localization of proteins to the cell membrane. Required for the correct formation of tight junctions and epithelial apico-basal polarity. Acts (via its L27 domain) as an apical connector and elongation factor for multistranded TJP1/ZO1 condensates that form a tight junction belt, thereby required for the formation of the tight junction-mediated cell barrier. Positively regulates epithelial cell microtubule elongation and cell migration, possibly via facilitating localization of PRKCI/aPKC and PAR3D/PAR3 at the leading edge of migrating cells. Plays a role in the correct reorientation of the microtubule-organizing center during epithelial migration. May regulate the surface expression and/or function of ASIC3 in sensory neurons. May recruit ARHGEF18 to apical cell-cell boundaries.</text>
</comment>
<feature type="domain" description="PDZ" evidence="17">
    <location>
        <begin position="386"/>
        <end position="472"/>
    </location>
</feature>
<dbReference type="CDD" id="cd06672">
    <property type="entry name" value="PDZ8_MUPP1-PDZ7_PATJ-PDZ2_INAD-like"/>
    <property type="match status" value="1"/>
</dbReference>
<dbReference type="CDD" id="cd06673">
    <property type="entry name" value="PDZ10_MUPP1-PDZ8_PATJ-like"/>
    <property type="match status" value="1"/>
</dbReference>
<keyword evidence="3" id="KW-0796">Tight junction</keyword>
<dbReference type="FunFam" id="2.30.42.10:FF:000038">
    <property type="entry name" value="Multiple PDZ domain protein isoform X1"/>
    <property type="match status" value="1"/>
</dbReference>
<evidence type="ECO:0000256" key="16">
    <source>
        <dbReference type="SAM" id="MobiDB-lite"/>
    </source>
</evidence>
<dbReference type="SMART" id="SM00228">
    <property type="entry name" value="PDZ"/>
    <property type="match status" value="9"/>
</dbReference>
<feature type="compositionally biased region" description="Polar residues" evidence="16">
    <location>
        <begin position="1454"/>
        <end position="1475"/>
    </location>
</feature>
<dbReference type="Ensembl" id="ENSPANT00000082160.1">
    <property type="protein sequence ID" value="ENSPANP00000056015.1"/>
    <property type="gene ID" value="ENSPANG00000016676.3"/>
</dbReference>
<dbReference type="PANTHER" id="PTHR19964:SF11">
    <property type="entry name" value="INAD-LIKE PROTEIN"/>
    <property type="match status" value="1"/>
</dbReference>
<evidence type="ECO:0000313" key="19">
    <source>
        <dbReference type="Proteomes" id="UP000028761"/>
    </source>
</evidence>
<dbReference type="CDD" id="cd06667">
    <property type="entry name" value="PDZ2_MUPP1-like"/>
    <property type="match status" value="1"/>
</dbReference>
<dbReference type="SUPFAM" id="SSF50156">
    <property type="entry name" value="PDZ domain-like"/>
    <property type="match status" value="9"/>
</dbReference>
<sequence length="1635" mass="177880">MILFSLQQLNHIPSDCSAHFDFSRKGLLVFTDGSITNGNVHRPSNNSTVSGLFPWTPKLGNEDFNSVIQQMAQVCWGHVEEVELINDGSGLGFGIVGGKTSGVVVRTIVPGGLADRDGRLQTGDHILKIGGTNVQGMTSEQVAQVLRNCGNSVRMLVARDPAGDISVTPPAPAALPVALPTVASKGPGSDSSLFETYNVELVKKDGQSLGIRIVGYVGTSHTGEASGIYVKSIIPGSAAYHNGHIQVNDKIVAVNGVNIQGFANQDVVEVLRNAGQVVHLTLVRRKTSSSTSPLEPLSARGTVVEPPKPPALFLTGAVETETNVDGEQEEIKDRMDNLKSDNIQALEKLEKAPDSPENELKSRWENLLGPDYEVMVATLDTQIADDAELQKYSKLLPIHTLRLGVEVDSFDGHHYISSIVSGGPVDTLGLLQPEDELLEVNGTQLYGKSRREAVSFLKEVPPPFTLVCCRRLFDDEASVDEPRHTETSLPEMEIDRDMDVNAEEDDDGELALWSAEVKIVELVKDCKGLGFSILDYQDPLDSTRSVIVIRSLVADGVAERSGGLLPGDRLVSVNEYCLDNTSLAEAVEILKAVPPGIVRLGICKPLVEDNKEEESCYILHSSSNEDKTELSGTIHDINSSLILEAPKGFRDEPYFKEELVDEPFLDLGKSFHSQQKEIEQSKETWEMHEFLTPRLQEMDEEREMLVDEEYELYQDPSQSMELYPLSHIQEATPVPSLKELHCGTQWLHDNEPSESQEARSGRNIYSQEAQPYGYCPENVMKENFVMESLPSVPSTEGNSQQCRFDDLENLNSLAKSSLDLGMILDDAQGPSLLIDLPGVAQSREQEDLPLYQHQATQVISKASAYTGMLSSRYATDTCELPEREEGEGEETPNFSHWGPPRIVEIFREPNVSLGISIVGGQTVIKRLKNGEELKGIFIKQVLEDSPAGKTNALKTGDKILEVSGVDLQNASHSEAVEAIKNAGNPVVFVVQSLSSTPRVIPNVHNKANKITSNQNQDTQEKKEKRQGTAPPPMKLPPPYKARSDDSDENEEEDAFTHQKIRQRYADLPGELHIIELEKDKNGLGLSLAGNKDRSRMSIFVVGINPEGPAATDGRMRIGDELLEINNQILYGRSHQNASAIIKTAPSKVKLVFIRNEDAVNQMAVPPFLVPSSSPSSIEDQSGTEPVSSEEDGSLEVGIKQLPESESFKLAVSQTKQQKYPTKVSFSSQEIPLAPDSSYHSTDADFIGYGGFQAPLSVDPATCPIVPGQEMIIEISKGRSGLGLSIVGGKDTPLNAIVIHEVYEEGAAARDGRLWAGDQILEVNGVDLRNSSHEEAITALRQTPQKVRLVVYRDEAHYRDEENLEIFPVDLQKKAGRGLGLSIVGKRNGSGVFISDIVKGGAADLDGRLIQGDQILSVNGEDMRNASQETVATILKCAQGLVQLEIGRLRAGSWTSARKTSQNSQGSQQSAHSSCHPSFAPVITGLQNLVGTKRVSDPSQKNSGTDMEPRTVEINRELSDALGISIAGGRGSPLGDIPIFIAMIQASGVAARTQKLKVGDRIVSINGQPLDGLSHADVVNLLKNAFGRIILQVVADTNISAIAAQLENMSTGYHLGSPTAEHHPEDTEELLQMTAD</sequence>
<feature type="compositionally biased region" description="Pro residues" evidence="16">
    <location>
        <begin position="1029"/>
        <end position="1039"/>
    </location>
</feature>
<dbReference type="CDD" id="cd06675">
    <property type="entry name" value="PDZ12_MUPP1-like"/>
    <property type="match status" value="1"/>
</dbReference>
<feature type="region of interest" description="Disordered" evidence="16">
    <location>
        <begin position="1000"/>
        <end position="1056"/>
    </location>
</feature>
<evidence type="ECO:0000256" key="5">
    <source>
        <dbReference type="ARBA" id="ARBA00022490"/>
    </source>
</evidence>
<dbReference type="FunFam" id="2.30.42.10:FF:000070">
    <property type="entry name" value="Multiple PDZ domain protein"/>
    <property type="match status" value="1"/>
</dbReference>
<keyword evidence="5" id="KW-0963">Cytoplasm</keyword>
<dbReference type="Pfam" id="PF00595">
    <property type="entry name" value="PDZ"/>
    <property type="match status" value="9"/>
</dbReference>
<dbReference type="GO" id="GO:0005923">
    <property type="term" value="C:bicellular tight junction"/>
    <property type="evidence" value="ECO:0007669"/>
    <property type="project" value="UniProtKB-SubCell"/>
</dbReference>
<gene>
    <name evidence="18" type="primary">PATJ</name>
</gene>
<evidence type="ECO:0000256" key="12">
    <source>
        <dbReference type="ARBA" id="ARBA00071162"/>
    </source>
</evidence>
<feature type="compositionally biased region" description="Polar residues" evidence="16">
    <location>
        <begin position="1008"/>
        <end position="1017"/>
    </location>
</feature>
<feature type="region of interest" description="Disordered" evidence="16">
    <location>
        <begin position="1454"/>
        <end position="1476"/>
    </location>
</feature>
<dbReference type="FunFam" id="2.30.42.10:FF:000112">
    <property type="entry name" value="inaD-like protein isoform X3"/>
    <property type="match status" value="1"/>
</dbReference>
<evidence type="ECO:0000256" key="2">
    <source>
        <dbReference type="ARBA" id="ARBA00004556"/>
    </source>
</evidence>
<feature type="region of interest" description="Disordered" evidence="16">
    <location>
        <begin position="1616"/>
        <end position="1635"/>
    </location>
</feature>
<reference evidence="18" key="2">
    <citation type="submission" date="2025-08" db="UniProtKB">
        <authorList>
            <consortium name="Ensembl"/>
        </authorList>
    </citation>
    <scope>IDENTIFICATION</scope>
</reference>
<dbReference type="GO" id="GO:0016324">
    <property type="term" value="C:apical plasma membrane"/>
    <property type="evidence" value="ECO:0007669"/>
    <property type="project" value="UniProtKB-SubCell"/>
</dbReference>
<evidence type="ECO:0000256" key="9">
    <source>
        <dbReference type="ARBA" id="ARBA00023136"/>
    </source>
</evidence>
<dbReference type="GeneTree" id="ENSGT00940000155136"/>
<organism evidence="18 19">
    <name type="scientific">Papio anubis</name>
    <name type="common">Olive baboon</name>
    <dbReference type="NCBI Taxonomy" id="9555"/>
    <lineage>
        <taxon>Eukaryota</taxon>
        <taxon>Metazoa</taxon>
        <taxon>Chordata</taxon>
        <taxon>Craniata</taxon>
        <taxon>Vertebrata</taxon>
        <taxon>Euteleostomi</taxon>
        <taxon>Mammalia</taxon>
        <taxon>Eutheria</taxon>
        <taxon>Euarchontoglires</taxon>
        <taxon>Primates</taxon>
        <taxon>Haplorrhini</taxon>
        <taxon>Catarrhini</taxon>
        <taxon>Cercopithecidae</taxon>
        <taxon>Cercopithecinae</taxon>
        <taxon>Papio</taxon>
    </lineage>
</organism>